<feature type="region of interest" description="Disordered" evidence="1">
    <location>
        <begin position="36"/>
        <end position="68"/>
    </location>
</feature>
<evidence type="ECO:0000256" key="2">
    <source>
        <dbReference type="SAM" id="Phobius"/>
    </source>
</evidence>
<protein>
    <submittedName>
        <fullName evidence="3">Uncharacterized protein</fullName>
    </submittedName>
</protein>
<reference evidence="3" key="2">
    <citation type="submission" date="2025-09" db="UniProtKB">
        <authorList>
            <consortium name="Ensembl"/>
        </authorList>
    </citation>
    <scope>IDENTIFICATION</scope>
</reference>
<sequence length="118" mass="13064">SLIWKRFLRVLIPCYTVVFIVLLEAIMKNGSTAGGGAYCRKSTSSSDQSKPNSTKEGNASAAGESGKGYNKEQMEGVLRYGLNMSLLFILCIMYLSFQLLPFKGATESLYFTQRGYLH</sequence>
<dbReference type="Ensembl" id="ENSCCET00000036313.1">
    <property type="protein sequence ID" value="ENSCCEP00000024147.1"/>
    <property type="gene ID" value="ENSCCEG00000021490.1"/>
</dbReference>
<evidence type="ECO:0000313" key="4">
    <source>
        <dbReference type="Proteomes" id="UP000694410"/>
    </source>
</evidence>
<name>A0A8C0VHT6_CYACU</name>
<accession>A0A8C0VHT6</accession>
<keyword evidence="2" id="KW-0812">Transmembrane</keyword>
<feature type="transmembrane region" description="Helical" evidence="2">
    <location>
        <begin position="77"/>
        <end position="97"/>
    </location>
</feature>
<feature type="compositionally biased region" description="Polar residues" evidence="1">
    <location>
        <begin position="41"/>
        <end position="57"/>
    </location>
</feature>
<reference evidence="3" key="1">
    <citation type="submission" date="2025-08" db="UniProtKB">
        <authorList>
            <consortium name="Ensembl"/>
        </authorList>
    </citation>
    <scope>IDENTIFICATION</scope>
</reference>
<keyword evidence="2" id="KW-1133">Transmembrane helix</keyword>
<dbReference type="Proteomes" id="UP000694410">
    <property type="component" value="Unplaced"/>
</dbReference>
<feature type="transmembrane region" description="Helical" evidence="2">
    <location>
        <begin position="7"/>
        <end position="27"/>
    </location>
</feature>
<evidence type="ECO:0000256" key="1">
    <source>
        <dbReference type="SAM" id="MobiDB-lite"/>
    </source>
</evidence>
<dbReference type="AlphaFoldDB" id="A0A8C0VHT6"/>
<keyword evidence="4" id="KW-1185">Reference proteome</keyword>
<proteinExistence type="predicted"/>
<evidence type="ECO:0000313" key="3">
    <source>
        <dbReference type="Ensembl" id="ENSCCEP00000024147.1"/>
    </source>
</evidence>
<organism evidence="3 4">
    <name type="scientific">Cyanistes caeruleus</name>
    <name type="common">Eurasian blue tit</name>
    <name type="synonym">Parus caeruleus</name>
    <dbReference type="NCBI Taxonomy" id="156563"/>
    <lineage>
        <taxon>Eukaryota</taxon>
        <taxon>Metazoa</taxon>
        <taxon>Chordata</taxon>
        <taxon>Craniata</taxon>
        <taxon>Vertebrata</taxon>
        <taxon>Euteleostomi</taxon>
        <taxon>Archelosauria</taxon>
        <taxon>Archosauria</taxon>
        <taxon>Dinosauria</taxon>
        <taxon>Saurischia</taxon>
        <taxon>Theropoda</taxon>
        <taxon>Coelurosauria</taxon>
        <taxon>Aves</taxon>
        <taxon>Neognathae</taxon>
        <taxon>Neoaves</taxon>
        <taxon>Telluraves</taxon>
        <taxon>Australaves</taxon>
        <taxon>Passeriformes</taxon>
        <taxon>Paridae</taxon>
        <taxon>Cyanistes</taxon>
    </lineage>
</organism>
<keyword evidence="2" id="KW-0472">Membrane</keyword>